<name>A0A1I8H5G4_9PLAT</name>
<dbReference type="AlphaFoldDB" id="A0A1I8H5G4"/>
<sequence>MDDPFLLDQNRIEGQIELLTPKFERWRQLRDGDRPPAGTEEREEVNEEYRYLTNELSTSVRSIGWEIDDLQETLSLMLKANSPALASASSRDNRSAFLVRVRSFIDEVAREVAMATTTPSNNEATEPDDEGIEDGDEEIDLESGKTRSRTDGNGAAGTAAAVPLMSWRKSSNSSNSSGSLTFPTVEIDSLRDLERMRFHNRDWAGWVYRYRYLLGMLAIVCLIVFITVVVLAAKHTAASTEAPTERPTCAPDWTHWWC</sequence>
<keyword evidence="1" id="KW-0813">Transport</keyword>
<evidence type="ECO:0000256" key="1">
    <source>
        <dbReference type="ARBA" id="ARBA00022927"/>
    </source>
</evidence>
<accession>A0A1I8H5G4</accession>
<dbReference type="Pfam" id="PF09177">
    <property type="entry name" value="STX6_10_61_N"/>
    <property type="match status" value="1"/>
</dbReference>
<dbReference type="GO" id="GO:0048193">
    <property type="term" value="P:Golgi vesicle transport"/>
    <property type="evidence" value="ECO:0007669"/>
    <property type="project" value="InterPro"/>
</dbReference>
<comment type="subcellular location">
    <subcellularLocation>
        <location evidence="2">Endomembrane system</location>
        <topology evidence="2">Single-pass type IV membrane protein</topology>
    </subcellularLocation>
</comment>
<dbReference type="CDD" id="cd21443">
    <property type="entry name" value="SNARE_NTD_STX6_STX10"/>
    <property type="match status" value="1"/>
</dbReference>
<dbReference type="InterPro" id="IPR015260">
    <property type="entry name" value="Syntaxin-6/10/61_N"/>
</dbReference>
<keyword evidence="1" id="KW-0653">Protein transport</keyword>
<dbReference type="WBParaSite" id="maker-uti_cns_0004358-snap-gene-0.6-mRNA-1">
    <property type="protein sequence ID" value="maker-uti_cns_0004358-snap-gene-0.6-mRNA-1"/>
    <property type="gene ID" value="maker-uti_cns_0004358-snap-gene-0.6"/>
</dbReference>
<dbReference type="GO" id="GO:0015031">
    <property type="term" value="P:protein transport"/>
    <property type="evidence" value="ECO:0007669"/>
    <property type="project" value="UniProtKB-KW"/>
</dbReference>
<dbReference type="GO" id="GO:0016020">
    <property type="term" value="C:membrane"/>
    <property type="evidence" value="ECO:0007669"/>
    <property type="project" value="InterPro"/>
</dbReference>
<dbReference type="InterPro" id="IPR010989">
    <property type="entry name" value="SNARE"/>
</dbReference>
<evidence type="ECO:0000313" key="4">
    <source>
        <dbReference type="WBParaSite" id="maker-uti_cns_0004358-snap-gene-0.6-mRNA-1"/>
    </source>
</evidence>
<evidence type="ECO:0000313" key="3">
    <source>
        <dbReference type="Proteomes" id="UP000095280"/>
    </source>
</evidence>
<dbReference type="Proteomes" id="UP000095280">
    <property type="component" value="Unplaced"/>
</dbReference>
<dbReference type="GO" id="GO:0012505">
    <property type="term" value="C:endomembrane system"/>
    <property type="evidence" value="ECO:0007669"/>
    <property type="project" value="UniProtKB-SubCell"/>
</dbReference>
<dbReference type="Gene3D" id="1.20.58.90">
    <property type="match status" value="1"/>
</dbReference>
<organism evidence="3 4">
    <name type="scientific">Macrostomum lignano</name>
    <dbReference type="NCBI Taxonomy" id="282301"/>
    <lineage>
        <taxon>Eukaryota</taxon>
        <taxon>Metazoa</taxon>
        <taxon>Spiralia</taxon>
        <taxon>Lophotrochozoa</taxon>
        <taxon>Platyhelminthes</taxon>
        <taxon>Rhabditophora</taxon>
        <taxon>Macrostomorpha</taxon>
        <taxon>Macrostomida</taxon>
        <taxon>Macrostomidae</taxon>
        <taxon>Macrostomum</taxon>
    </lineage>
</organism>
<dbReference type="SUPFAM" id="SSF47661">
    <property type="entry name" value="t-snare proteins"/>
    <property type="match status" value="1"/>
</dbReference>
<proteinExistence type="predicted"/>
<reference evidence="4" key="1">
    <citation type="submission" date="2016-11" db="UniProtKB">
        <authorList>
            <consortium name="WormBaseParasite"/>
        </authorList>
    </citation>
    <scope>IDENTIFICATION</scope>
</reference>
<evidence type="ECO:0000256" key="2">
    <source>
        <dbReference type="ARBA" id="ARBA00046280"/>
    </source>
</evidence>
<dbReference type="OrthoDB" id="546861at2759"/>
<protein>
    <submittedName>
        <fullName evidence="4">Syntaxin-6_N domain-containing protein</fullName>
    </submittedName>
</protein>
<keyword evidence="3" id="KW-1185">Reference proteome</keyword>